<proteinExistence type="predicted"/>
<organism evidence="1 2">
    <name type="scientific">Xylaria curta</name>
    <dbReference type="NCBI Taxonomy" id="42375"/>
    <lineage>
        <taxon>Eukaryota</taxon>
        <taxon>Fungi</taxon>
        <taxon>Dikarya</taxon>
        <taxon>Ascomycota</taxon>
        <taxon>Pezizomycotina</taxon>
        <taxon>Sordariomycetes</taxon>
        <taxon>Xylariomycetidae</taxon>
        <taxon>Xylariales</taxon>
        <taxon>Xylariaceae</taxon>
        <taxon>Xylaria</taxon>
    </lineage>
</organism>
<sequence>MAIFVDLEEESEPPQTQALRDEWDGERTKLQLQHQLLAVVNPTTHARDSSTVDGDDAPAADQGMPSSRRLCRQVDLNTLDNLSRTCRQIRENLLQYRRPLLTRTMHCYKEQPPLEPEDNEMNWYYMSVDESYKPNCALVVVDFFVRHGIITPDNEPDYAEILRRLHRKLPFPGPHQAHAASLETPTAALADAAATLAS</sequence>
<name>A0ACC1P5M6_9PEZI</name>
<gene>
    <name evidence="1" type="ORF">NUW58_g4800</name>
</gene>
<evidence type="ECO:0000313" key="2">
    <source>
        <dbReference type="Proteomes" id="UP001143856"/>
    </source>
</evidence>
<comment type="caution">
    <text evidence="1">The sequence shown here is derived from an EMBL/GenBank/DDBJ whole genome shotgun (WGS) entry which is preliminary data.</text>
</comment>
<dbReference type="EMBL" id="JAPDGR010000874">
    <property type="protein sequence ID" value="KAJ2986924.1"/>
    <property type="molecule type" value="Genomic_DNA"/>
</dbReference>
<accession>A0ACC1P5M6</accession>
<evidence type="ECO:0000313" key="1">
    <source>
        <dbReference type="EMBL" id="KAJ2986924.1"/>
    </source>
</evidence>
<reference evidence="1" key="1">
    <citation type="submission" date="2022-10" db="EMBL/GenBank/DDBJ databases">
        <title>Genome Sequence of Xylaria curta.</title>
        <authorList>
            <person name="Buettner E."/>
        </authorList>
    </citation>
    <scope>NUCLEOTIDE SEQUENCE</scope>
    <source>
        <strain evidence="1">Babe10</strain>
    </source>
</reference>
<keyword evidence="2" id="KW-1185">Reference proteome</keyword>
<protein>
    <submittedName>
        <fullName evidence="1">Uncharacterized protein</fullName>
    </submittedName>
</protein>
<dbReference type="Proteomes" id="UP001143856">
    <property type="component" value="Unassembled WGS sequence"/>
</dbReference>